<evidence type="ECO:0000256" key="4">
    <source>
        <dbReference type="ARBA" id="ARBA00023136"/>
    </source>
</evidence>
<proteinExistence type="inferred from homology"/>
<keyword evidence="8" id="KW-1185">Reference proteome</keyword>
<dbReference type="RefSeq" id="WP_176445210.1">
    <property type="nucleotide sequence ID" value="NZ_FXYF01000010.1"/>
</dbReference>
<accession>A0A238KW03</accession>
<evidence type="ECO:0000256" key="3">
    <source>
        <dbReference type="ARBA" id="ARBA00022729"/>
    </source>
</evidence>
<sequence>MTHTTALTTVAAALTLALTPLSAQANDNLLQFELGLGAGVAPAYEGAQKYTTGPAISGGLSALDWWVFNLDKGDGMGFSFGPSFRYLAERDDKDYKRLAGIDDVDAALELGAKLAYRMPNSEVFGAVRMGVTGHDGVVMDVGVDAILFPASGTEFRVGPRITMASDAYADTYFTVPTGAFLPAYDADGGLHSYGIEMSLRHDFNDQWAIKGTVGWTQLAGSIGDSPVVQERNAGTISVVVLRKFDWRW</sequence>
<keyword evidence="4" id="KW-0472">Membrane</keyword>
<dbReference type="EMBL" id="FXYF01000010">
    <property type="protein sequence ID" value="SMX46877.1"/>
    <property type="molecule type" value="Genomic_DNA"/>
</dbReference>
<dbReference type="PANTHER" id="PTHR38776:SF1">
    <property type="entry name" value="MLTA-INTERACTING PROTEIN-RELATED"/>
    <property type="match status" value="1"/>
</dbReference>
<comment type="similarity">
    <text evidence="2">Belongs to the MipA/OmpV family.</text>
</comment>
<evidence type="ECO:0000256" key="5">
    <source>
        <dbReference type="ARBA" id="ARBA00023237"/>
    </source>
</evidence>
<dbReference type="GO" id="GO:0009279">
    <property type="term" value="C:cell outer membrane"/>
    <property type="evidence" value="ECO:0007669"/>
    <property type="project" value="UniProtKB-SubCell"/>
</dbReference>
<dbReference type="Proteomes" id="UP000207598">
    <property type="component" value="Unassembled WGS sequence"/>
</dbReference>
<feature type="signal peptide" evidence="6">
    <location>
        <begin position="1"/>
        <end position="25"/>
    </location>
</feature>
<keyword evidence="5" id="KW-0998">Cell outer membrane</keyword>
<evidence type="ECO:0000313" key="8">
    <source>
        <dbReference type="Proteomes" id="UP000207598"/>
    </source>
</evidence>
<evidence type="ECO:0000256" key="2">
    <source>
        <dbReference type="ARBA" id="ARBA00005722"/>
    </source>
</evidence>
<gene>
    <name evidence="7" type="ORF">MAA8898_03548</name>
</gene>
<keyword evidence="3 6" id="KW-0732">Signal</keyword>
<comment type="subcellular location">
    <subcellularLocation>
        <location evidence="1">Cell outer membrane</location>
    </subcellularLocation>
</comment>
<organism evidence="7 8">
    <name type="scientific">Maliponia aquimaris</name>
    <dbReference type="NCBI Taxonomy" id="1673631"/>
    <lineage>
        <taxon>Bacteria</taxon>
        <taxon>Pseudomonadati</taxon>
        <taxon>Pseudomonadota</taxon>
        <taxon>Alphaproteobacteria</taxon>
        <taxon>Rhodobacterales</taxon>
        <taxon>Paracoccaceae</taxon>
        <taxon>Maliponia</taxon>
    </lineage>
</organism>
<dbReference type="Pfam" id="PF06629">
    <property type="entry name" value="MipA"/>
    <property type="match status" value="1"/>
</dbReference>
<dbReference type="InterPro" id="IPR010583">
    <property type="entry name" value="MipA"/>
</dbReference>
<feature type="chain" id="PRO_5012398775" evidence="6">
    <location>
        <begin position="26"/>
        <end position="248"/>
    </location>
</feature>
<name>A0A238KW03_9RHOB</name>
<evidence type="ECO:0000313" key="7">
    <source>
        <dbReference type="EMBL" id="SMX46877.1"/>
    </source>
</evidence>
<protein>
    <submittedName>
        <fullName evidence="7">MltA-interacting protein MipA</fullName>
    </submittedName>
</protein>
<reference evidence="7 8" key="1">
    <citation type="submission" date="2017-05" db="EMBL/GenBank/DDBJ databases">
        <authorList>
            <person name="Song R."/>
            <person name="Chenine A.L."/>
            <person name="Ruprecht R.M."/>
        </authorList>
    </citation>
    <scope>NUCLEOTIDE SEQUENCE [LARGE SCALE GENOMIC DNA]</scope>
    <source>
        <strain evidence="7 8">CECT 8898</strain>
    </source>
</reference>
<dbReference type="AlphaFoldDB" id="A0A238KW03"/>
<dbReference type="PANTHER" id="PTHR38776">
    <property type="entry name" value="MLTA-INTERACTING PROTEIN-RELATED"/>
    <property type="match status" value="1"/>
</dbReference>
<evidence type="ECO:0000256" key="1">
    <source>
        <dbReference type="ARBA" id="ARBA00004442"/>
    </source>
</evidence>
<evidence type="ECO:0000256" key="6">
    <source>
        <dbReference type="SAM" id="SignalP"/>
    </source>
</evidence>